<comment type="caution">
    <text evidence="1">The sequence shown here is derived from an EMBL/GenBank/DDBJ whole genome shotgun (WGS) entry which is preliminary data.</text>
</comment>
<evidence type="ECO:0000313" key="1">
    <source>
        <dbReference type="EMBL" id="TFC17633.1"/>
    </source>
</evidence>
<reference evidence="1 2" key="1">
    <citation type="submission" date="2019-03" db="EMBL/GenBank/DDBJ databases">
        <title>Genomics of glacier-inhabiting Cryobacterium strains.</title>
        <authorList>
            <person name="Liu Q."/>
            <person name="Xin Y.-H."/>
        </authorList>
    </citation>
    <scope>NUCLEOTIDE SEQUENCE [LARGE SCALE GENOMIC DNA]</scope>
    <source>
        <strain evidence="1 2">MDT1-3</strain>
    </source>
</reference>
<proteinExistence type="predicted"/>
<accession>A0A4R8WXU8</accession>
<evidence type="ECO:0000313" key="2">
    <source>
        <dbReference type="Proteomes" id="UP000298412"/>
    </source>
</evidence>
<dbReference type="InterPro" id="IPR019587">
    <property type="entry name" value="Polyketide_cyclase/dehydratase"/>
</dbReference>
<dbReference type="RefSeq" id="WP_134566055.1">
    <property type="nucleotide sequence ID" value="NZ_SOFP01000029.1"/>
</dbReference>
<keyword evidence="2" id="KW-1185">Reference proteome</keyword>
<dbReference type="EMBL" id="SOFP01000029">
    <property type="protein sequence ID" value="TFC17633.1"/>
    <property type="molecule type" value="Genomic_DNA"/>
</dbReference>
<dbReference type="Proteomes" id="UP000298412">
    <property type="component" value="Unassembled WGS sequence"/>
</dbReference>
<dbReference type="CDD" id="cd08865">
    <property type="entry name" value="SRPBCC_10"/>
    <property type="match status" value="1"/>
</dbReference>
<dbReference type="InterPro" id="IPR023393">
    <property type="entry name" value="START-like_dom_sf"/>
</dbReference>
<sequence length="153" mass="17018">MVDVTTEAIIRRPCREVADYAADPDNAPSWYSRIDTAEWRSPRPLAPGARIAFIARFLGRTLDYTYEIEEYVPGERLVMRTSEGPFPMRTEYTWAAVDASRTRMTLRNSGAPHGFSRLVAPVMAAAMRFINRGDLRRLAGILEAAGPGAEAPS</sequence>
<organism evidence="1 2">
    <name type="scientific">Cryobacterium algoritolerans</name>
    <dbReference type="NCBI Taxonomy" id="1259184"/>
    <lineage>
        <taxon>Bacteria</taxon>
        <taxon>Bacillati</taxon>
        <taxon>Actinomycetota</taxon>
        <taxon>Actinomycetes</taxon>
        <taxon>Micrococcales</taxon>
        <taxon>Microbacteriaceae</taxon>
        <taxon>Cryobacterium</taxon>
    </lineage>
</organism>
<dbReference type="OrthoDB" id="5951835at2"/>
<dbReference type="Pfam" id="PF10604">
    <property type="entry name" value="Polyketide_cyc2"/>
    <property type="match status" value="1"/>
</dbReference>
<dbReference type="Gene3D" id="3.30.530.20">
    <property type="match status" value="1"/>
</dbReference>
<gene>
    <name evidence="1" type="ORF">E3O19_05775</name>
</gene>
<dbReference type="SUPFAM" id="SSF55961">
    <property type="entry name" value="Bet v1-like"/>
    <property type="match status" value="1"/>
</dbReference>
<protein>
    <submittedName>
        <fullName evidence="1">ATPase</fullName>
    </submittedName>
</protein>
<dbReference type="AlphaFoldDB" id="A0A4R8WXU8"/>
<name>A0A4R8WXU8_9MICO</name>